<dbReference type="SMART" id="SM00318">
    <property type="entry name" value="SNc"/>
    <property type="match status" value="1"/>
</dbReference>
<dbReference type="Pfam" id="PF00565">
    <property type="entry name" value="SNase"/>
    <property type="match status" value="1"/>
</dbReference>
<dbReference type="InterPro" id="IPR035437">
    <property type="entry name" value="SNase_OB-fold_sf"/>
</dbReference>
<keyword evidence="4" id="KW-0732">Signal</keyword>
<keyword evidence="1" id="KW-0540">Nuclease</keyword>
<evidence type="ECO:0000256" key="1">
    <source>
        <dbReference type="ARBA" id="ARBA00022722"/>
    </source>
</evidence>
<keyword evidence="7" id="KW-1185">Reference proteome</keyword>
<gene>
    <name evidence="6" type="ORF">ABVT11_00010</name>
</gene>
<dbReference type="InterPro" id="IPR002071">
    <property type="entry name" value="Thermonucl_AS"/>
</dbReference>
<evidence type="ECO:0000259" key="5">
    <source>
        <dbReference type="PROSITE" id="PS50830"/>
    </source>
</evidence>
<reference evidence="6 7" key="1">
    <citation type="submission" date="2024-07" db="EMBL/GenBank/DDBJ databases">
        <title>Uliginosibacterium paludis KCTC:42655.</title>
        <authorList>
            <person name="Kim M.K."/>
        </authorList>
    </citation>
    <scope>NUCLEOTIDE SEQUENCE [LARGE SCALE GENOMIC DNA]</scope>
    <source>
        <strain evidence="6 7">KCTC 42655</strain>
    </source>
</reference>
<dbReference type="RefSeq" id="WP_345926079.1">
    <property type="nucleotide sequence ID" value="NZ_JBDIVF010000003.1"/>
</dbReference>
<dbReference type="Proteomes" id="UP001548590">
    <property type="component" value="Unassembled WGS sequence"/>
</dbReference>
<organism evidence="6 7">
    <name type="scientific">Uliginosibacterium paludis</name>
    <dbReference type="NCBI Taxonomy" id="1615952"/>
    <lineage>
        <taxon>Bacteria</taxon>
        <taxon>Pseudomonadati</taxon>
        <taxon>Pseudomonadota</taxon>
        <taxon>Betaproteobacteria</taxon>
        <taxon>Rhodocyclales</taxon>
        <taxon>Zoogloeaceae</taxon>
        <taxon>Uliginosibacterium</taxon>
    </lineage>
</organism>
<feature type="signal peptide" evidence="4">
    <location>
        <begin position="1"/>
        <end position="25"/>
    </location>
</feature>
<proteinExistence type="predicted"/>
<dbReference type="EMBL" id="JBEWLZ010000001">
    <property type="protein sequence ID" value="MET1488190.1"/>
    <property type="molecule type" value="Genomic_DNA"/>
</dbReference>
<dbReference type="PROSITE" id="PS50830">
    <property type="entry name" value="TNASE_3"/>
    <property type="match status" value="1"/>
</dbReference>
<comment type="caution">
    <text evidence="6">The sequence shown here is derived from an EMBL/GenBank/DDBJ whole genome shotgun (WGS) entry which is preliminary data.</text>
</comment>
<feature type="chain" id="PRO_5045689236" evidence="4">
    <location>
        <begin position="26"/>
        <end position="165"/>
    </location>
</feature>
<dbReference type="PANTHER" id="PTHR12302:SF3">
    <property type="entry name" value="SERINE_THREONINE-PROTEIN KINASE 31"/>
    <property type="match status" value="1"/>
</dbReference>
<dbReference type="SUPFAM" id="SSF50199">
    <property type="entry name" value="Staphylococcal nuclease"/>
    <property type="match status" value="1"/>
</dbReference>
<keyword evidence="3" id="KW-0378">Hydrolase</keyword>
<feature type="domain" description="TNase-like" evidence="5">
    <location>
        <begin position="26"/>
        <end position="152"/>
    </location>
</feature>
<accession>A0ABV2CJX4</accession>
<evidence type="ECO:0000256" key="3">
    <source>
        <dbReference type="ARBA" id="ARBA00022801"/>
    </source>
</evidence>
<evidence type="ECO:0000313" key="7">
    <source>
        <dbReference type="Proteomes" id="UP001548590"/>
    </source>
</evidence>
<name>A0ABV2CJX4_9RHOO</name>
<evidence type="ECO:0000256" key="4">
    <source>
        <dbReference type="SAM" id="SignalP"/>
    </source>
</evidence>
<sequence>MKNHSGKWLRSAFLVLLAAFCQVAAADFSGKVVGVSDGDTLSVMRRGTAVKVRIAGIDAPERNQPWGQQSKQALASTVFGRTVEIDQRKKDRYGRTLGRVLIGGEDVGLQLIRKGFAWHYRQYARDQPATEAQQYAHAEKQARAHRAGLWRDAHPIPPWNWRRKH</sequence>
<evidence type="ECO:0000313" key="6">
    <source>
        <dbReference type="EMBL" id="MET1488190.1"/>
    </source>
</evidence>
<dbReference type="PANTHER" id="PTHR12302">
    <property type="entry name" value="EBNA2 BINDING PROTEIN P100"/>
    <property type="match status" value="1"/>
</dbReference>
<keyword evidence="2" id="KW-0255">Endonuclease</keyword>
<evidence type="ECO:0000256" key="2">
    <source>
        <dbReference type="ARBA" id="ARBA00022759"/>
    </source>
</evidence>
<dbReference type="InterPro" id="IPR016071">
    <property type="entry name" value="Staphylococal_nuclease_OB-fold"/>
</dbReference>
<dbReference type="Gene3D" id="2.40.50.90">
    <property type="match status" value="1"/>
</dbReference>
<protein>
    <submittedName>
        <fullName evidence="6">Thermonuclease family protein</fullName>
    </submittedName>
</protein>
<dbReference type="PROSITE" id="PS01123">
    <property type="entry name" value="TNASE_1"/>
    <property type="match status" value="1"/>
</dbReference>